<dbReference type="AlphaFoldDB" id="A0A1G6MA69"/>
<dbReference type="GO" id="GO:0005829">
    <property type="term" value="C:cytosol"/>
    <property type="evidence" value="ECO:0007669"/>
    <property type="project" value="TreeGrafter"/>
</dbReference>
<dbReference type="PANTHER" id="PTHR33505">
    <property type="entry name" value="ZGC:162634"/>
    <property type="match status" value="1"/>
</dbReference>
<dbReference type="PANTHER" id="PTHR33505:SF4">
    <property type="entry name" value="PROTEIN PREY, MITOCHONDRIAL"/>
    <property type="match status" value="1"/>
</dbReference>
<dbReference type="SUPFAM" id="SSF158997">
    <property type="entry name" value="Trm112p-like"/>
    <property type="match status" value="1"/>
</dbReference>
<proteinExistence type="inferred from homology"/>
<dbReference type="RefSeq" id="WP_025391802.1">
    <property type="nucleotide sequence ID" value="NZ_FMYU01000006.1"/>
</dbReference>
<dbReference type="Proteomes" id="UP000199411">
    <property type="component" value="Unassembled WGS sequence"/>
</dbReference>
<sequence>MLDKKILDFIVCPKCKGELKLEDKFLVCYNCQLKYPIKNDIPILLIEEAQNLNENTKKEV</sequence>
<gene>
    <name evidence="2" type="ORF">SAMN05660835_00939</name>
</gene>
<evidence type="ECO:0000313" key="2">
    <source>
        <dbReference type="EMBL" id="SDC52379.1"/>
    </source>
</evidence>
<dbReference type="Gene3D" id="2.20.25.10">
    <property type="match status" value="1"/>
</dbReference>
<evidence type="ECO:0000256" key="1">
    <source>
        <dbReference type="HAMAP-Rule" id="MF_01187"/>
    </source>
</evidence>
<dbReference type="EMBL" id="FMYU01000006">
    <property type="protein sequence ID" value="SDC52379.1"/>
    <property type="molecule type" value="Genomic_DNA"/>
</dbReference>
<reference evidence="3" key="1">
    <citation type="submission" date="2016-10" db="EMBL/GenBank/DDBJ databases">
        <authorList>
            <person name="Varghese N."/>
            <person name="Submissions S."/>
        </authorList>
    </citation>
    <scope>NUCLEOTIDE SEQUENCE [LARGE SCALE GENOMIC DNA]</scope>
    <source>
        <strain evidence="3">DSM 8415</strain>
    </source>
</reference>
<evidence type="ECO:0000313" key="3">
    <source>
        <dbReference type="Proteomes" id="UP000199411"/>
    </source>
</evidence>
<comment type="similarity">
    <text evidence="1">Belongs to the UPF0434 family.</text>
</comment>
<organism evidence="2 3">
    <name type="scientific">Desulfurella multipotens</name>
    <dbReference type="NCBI Taxonomy" id="79269"/>
    <lineage>
        <taxon>Bacteria</taxon>
        <taxon>Pseudomonadati</taxon>
        <taxon>Campylobacterota</taxon>
        <taxon>Desulfurellia</taxon>
        <taxon>Desulfurellales</taxon>
        <taxon>Desulfurellaceae</taxon>
        <taxon>Desulfurella</taxon>
    </lineage>
</organism>
<dbReference type="HAMAP" id="MF_01187">
    <property type="entry name" value="UPF0434"/>
    <property type="match status" value="1"/>
</dbReference>
<name>A0A1G6MA69_9BACT</name>
<dbReference type="InterPro" id="IPR005651">
    <property type="entry name" value="Trm112-like"/>
</dbReference>
<protein>
    <recommendedName>
        <fullName evidence="1">UPF0434 protein SAMN05660835_00939</fullName>
    </recommendedName>
</protein>
<dbReference type="OrthoDB" id="9812205at2"/>
<keyword evidence="3" id="KW-1185">Reference proteome</keyword>
<accession>A0A1G6MA69</accession>
<dbReference type="Pfam" id="PF03966">
    <property type="entry name" value="Trm112p"/>
    <property type="match status" value="1"/>
</dbReference>